<dbReference type="InterPro" id="IPR002123">
    <property type="entry name" value="Plipid/glycerol_acylTrfase"/>
</dbReference>
<keyword evidence="7" id="KW-1185">Reference proteome</keyword>
<name>A0A9J6C6P1_POLVA</name>
<evidence type="ECO:0000313" key="7">
    <source>
        <dbReference type="Proteomes" id="UP001107558"/>
    </source>
</evidence>
<keyword evidence="3" id="KW-0012">Acyltransferase</keyword>
<accession>A0A9J6C6P1</accession>
<dbReference type="SMART" id="SM00563">
    <property type="entry name" value="PlsC"/>
    <property type="match status" value="1"/>
</dbReference>
<feature type="domain" description="Phospholipid/glycerol acyltransferase" evidence="5">
    <location>
        <begin position="92"/>
        <end position="214"/>
    </location>
</feature>
<keyword evidence="4" id="KW-0472">Membrane</keyword>
<dbReference type="InterPro" id="IPR032098">
    <property type="entry name" value="Acyltransf_C"/>
</dbReference>
<feature type="transmembrane region" description="Helical" evidence="4">
    <location>
        <begin position="12"/>
        <end position="40"/>
    </location>
</feature>
<sequence>MTSLISTIKASTAVHLCFAISYFTSGLVINILQCLLFIFIKPFNKKLFRTLIYYLCYSFHCQLVAIGEWWSGSTVKVYISKEDFKKAGTEHALLVMNHSYETDWLFGWMFCEKVGVLGNCKAYAKKVISLIPTIGWSWKFAEFVFLERSFDKDKEIIIKQLNEIFDYPSPVWLLLNAEGTRFTKSKHEASVKFAQERNMTVLNHHLIPRTKGFTASLPVLKKKCAAIMDVQLAFHEDDVDKPTVINLLRGKKITGHIYLRRVPMSDVPDDEEQAAKWLHELFIRKDKLQTSFHKTGDFFKDTDIEPIEPIIIKPRKSSLLNWVGWIAVALIPILYLLFSMIASGQVFYVLIGVSITVAFYMLFNYAIGTTKISKGSAYGGRTKNEHKDEKKEQ</sequence>
<dbReference type="Pfam" id="PF01553">
    <property type="entry name" value="Acyltransferase"/>
    <property type="match status" value="1"/>
</dbReference>
<evidence type="ECO:0000256" key="4">
    <source>
        <dbReference type="SAM" id="Phobius"/>
    </source>
</evidence>
<keyword evidence="2" id="KW-0808">Transferase</keyword>
<reference evidence="6" key="1">
    <citation type="submission" date="2021-03" db="EMBL/GenBank/DDBJ databases">
        <title>Chromosome level genome of the anhydrobiotic midge Polypedilum vanderplanki.</title>
        <authorList>
            <person name="Yoshida Y."/>
            <person name="Kikawada T."/>
            <person name="Gusev O."/>
        </authorList>
    </citation>
    <scope>NUCLEOTIDE SEQUENCE</scope>
    <source>
        <strain evidence="6">NIAS01</strain>
        <tissue evidence="6">Whole body or cell culture</tissue>
    </source>
</reference>
<evidence type="ECO:0000256" key="2">
    <source>
        <dbReference type="ARBA" id="ARBA00022679"/>
    </source>
</evidence>
<dbReference type="PANTHER" id="PTHR10983:SF24">
    <property type="entry name" value="1-ACYLGLYCEROL-3-PHOSPHATE O-ACYLTRANSFERASE 3, ISOFORM E-RELATED"/>
    <property type="match status" value="1"/>
</dbReference>
<feature type="transmembrane region" description="Helical" evidence="4">
    <location>
        <begin position="347"/>
        <end position="367"/>
    </location>
</feature>
<comment type="similarity">
    <text evidence="1">Belongs to the 1-acyl-sn-glycerol-3-phosphate acyltransferase family.</text>
</comment>
<dbReference type="OrthoDB" id="189226at2759"/>
<dbReference type="EMBL" id="JADBJN010000002">
    <property type="protein sequence ID" value="KAG5677631.1"/>
    <property type="molecule type" value="Genomic_DNA"/>
</dbReference>
<evidence type="ECO:0000259" key="5">
    <source>
        <dbReference type="SMART" id="SM00563"/>
    </source>
</evidence>
<evidence type="ECO:0000256" key="1">
    <source>
        <dbReference type="ARBA" id="ARBA00008655"/>
    </source>
</evidence>
<proteinExistence type="inferred from homology"/>
<dbReference type="CDD" id="cd07990">
    <property type="entry name" value="LPLAT_LCLAT1-like"/>
    <property type="match status" value="1"/>
</dbReference>
<dbReference type="GO" id="GO:0012505">
    <property type="term" value="C:endomembrane system"/>
    <property type="evidence" value="ECO:0007669"/>
    <property type="project" value="TreeGrafter"/>
</dbReference>
<dbReference type="AlphaFoldDB" id="A0A9J6C6P1"/>
<evidence type="ECO:0000256" key="3">
    <source>
        <dbReference type="ARBA" id="ARBA00023315"/>
    </source>
</evidence>
<dbReference type="PANTHER" id="PTHR10983">
    <property type="entry name" value="1-ACYLGLYCEROL-3-PHOSPHATE ACYLTRANSFERASE-RELATED"/>
    <property type="match status" value="1"/>
</dbReference>
<evidence type="ECO:0000313" key="6">
    <source>
        <dbReference type="EMBL" id="KAG5677631.1"/>
    </source>
</evidence>
<dbReference type="Pfam" id="PF16076">
    <property type="entry name" value="Acyltransf_C"/>
    <property type="match status" value="1"/>
</dbReference>
<comment type="caution">
    <text evidence="6">The sequence shown here is derived from an EMBL/GenBank/DDBJ whole genome shotgun (WGS) entry which is preliminary data.</text>
</comment>
<dbReference type="GO" id="GO:0003841">
    <property type="term" value="F:1-acylglycerol-3-phosphate O-acyltransferase activity"/>
    <property type="evidence" value="ECO:0007669"/>
    <property type="project" value="TreeGrafter"/>
</dbReference>
<feature type="transmembrane region" description="Helical" evidence="4">
    <location>
        <begin position="319"/>
        <end position="341"/>
    </location>
</feature>
<keyword evidence="4" id="KW-1133">Transmembrane helix</keyword>
<organism evidence="6 7">
    <name type="scientific">Polypedilum vanderplanki</name>
    <name type="common">Sleeping chironomid midge</name>
    <dbReference type="NCBI Taxonomy" id="319348"/>
    <lineage>
        <taxon>Eukaryota</taxon>
        <taxon>Metazoa</taxon>
        <taxon>Ecdysozoa</taxon>
        <taxon>Arthropoda</taxon>
        <taxon>Hexapoda</taxon>
        <taxon>Insecta</taxon>
        <taxon>Pterygota</taxon>
        <taxon>Neoptera</taxon>
        <taxon>Endopterygota</taxon>
        <taxon>Diptera</taxon>
        <taxon>Nematocera</taxon>
        <taxon>Chironomoidea</taxon>
        <taxon>Chironomidae</taxon>
        <taxon>Chironominae</taxon>
        <taxon>Polypedilum</taxon>
        <taxon>Polypedilum</taxon>
    </lineage>
</organism>
<keyword evidence="4" id="KW-0812">Transmembrane</keyword>
<gene>
    <name evidence="6" type="ORF">PVAND_007372</name>
</gene>
<dbReference type="Proteomes" id="UP001107558">
    <property type="component" value="Chromosome 2"/>
</dbReference>
<protein>
    <recommendedName>
        <fullName evidence="5">Phospholipid/glycerol acyltransferase domain-containing protein</fullName>
    </recommendedName>
</protein>